<keyword evidence="2" id="KW-1185">Reference proteome</keyword>
<dbReference type="EMBL" id="NRRY01000028">
    <property type="protein sequence ID" value="MBK1619920.1"/>
    <property type="molecule type" value="Genomic_DNA"/>
</dbReference>
<evidence type="ECO:0000313" key="2">
    <source>
        <dbReference type="Proteomes" id="UP001138768"/>
    </source>
</evidence>
<dbReference type="SUPFAM" id="SSF48537">
    <property type="entry name" value="Phospholipase C/P1 nuclease"/>
    <property type="match status" value="1"/>
</dbReference>
<dbReference type="Proteomes" id="UP001138768">
    <property type="component" value="Unassembled WGS sequence"/>
</dbReference>
<dbReference type="Gene3D" id="1.10.575.10">
    <property type="entry name" value="P1 Nuclease"/>
    <property type="match status" value="1"/>
</dbReference>
<protein>
    <submittedName>
        <fullName evidence="1">Uncharacterized protein</fullName>
    </submittedName>
</protein>
<dbReference type="InterPro" id="IPR008947">
    <property type="entry name" value="PLipase_C/P1_nuclease_dom_sf"/>
</dbReference>
<comment type="caution">
    <text evidence="1">The sequence shown here is derived from an EMBL/GenBank/DDBJ whole genome shotgun (WGS) entry which is preliminary data.</text>
</comment>
<proteinExistence type="predicted"/>
<organism evidence="1 2">
    <name type="scientific">Lamprobacter modestohalophilus</name>
    <dbReference type="NCBI Taxonomy" id="1064514"/>
    <lineage>
        <taxon>Bacteria</taxon>
        <taxon>Pseudomonadati</taxon>
        <taxon>Pseudomonadota</taxon>
        <taxon>Gammaproteobacteria</taxon>
        <taxon>Chromatiales</taxon>
        <taxon>Chromatiaceae</taxon>
        <taxon>Lamprobacter</taxon>
    </lineage>
</organism>
<reference evidence="1 2" key="1">
    <citation type="journal article" date="2020" name="Microorganisms">
        <title>Osmotic Adaptation and Compatible Solute Biosynthesis of Phototrophic Bacteria as Revealed from Genome Analyses.</title>
        <authorList>
            <person name="Imhoff J.F."/>
            <person name="Rahn T."/>
            <person name="Kunzel S."/>
            <person name="Keller A."/>
            <person name="Neulinger S.C."/>
        </authorList>
    </citation>
    <scope>NUCLEOTIDE SEQUENCE [LARGE SCALE GENOMIC DNA]</scope>
    <source>
        <strain evidence="1 2">DSM 25653</strain>
    </source>
</reference>
<name>A0A9X1B4X1_9GAMM</name>
<sequence>MRNHYRRSQPWPRQPARPWVIANALLLLLFSQSAGAWHTFTHPLIVEAAYNALPVDIQQAFRDRLDDVKRGSIAPDLLGDWINHEIDLHPSIDFSRPESLLNLQATAAQVVDELGSGSSSAAQRLGEFFHYAQDHLHPLHTGNDPRETALLHRQQEQQTYARRAELPQFADPGIRRWDQVMAWAEVAIPRANRLYSPWVEAAVAETDSFPLAVKAFHQAVADTRDLWVSLWYQAFPEQARMHLQLNRTALQPGQGVRMTVSPSMPALDSSPDRVADAITSPAIELSWTQITDGAVLKTEAPVLINNQTMVDAPLIEGDYRLTAQHEGQSSDVLVKVRRQPFFDISTLAPLAYVLEARWPHSPMHFRQSVQPWDFIAVGGCRDDPMTELEEGIASPFIPGDFTHLSVYLGRDAAGRPIAMELTDEIRLPEITQLRITVLPEGSDEAPDRLGLPQVEIGYQHCHWRWSRPLQPADRDAVADAADTLIATLQRHWQSDFPYQLPYLWSGQLLDRNVWLIDDGLELGANCTDYWLSVLEEVAGVCLTGTRMSAAEITDFFQTDPIGSKTPIPDFLNPLPFPVTAKDILNLGYTIIDPPPHRFSCDGTEETGLAFPSRFILSPDLGQSSFLPTAAVLPPPSPWWALIRQLYQRLQLGLQVPQQP</sequence>
<dbReference type="GO" id="GO:0016788">
    <property type="term" value="F:hydrolase activity, acting on ester bonds"/>
    <property type="evidence" value="ECO:0007669"/>
    <property type="project" value="InterPro"/>
</dbReference>
<gene>
    <name evidence="1" type="ORF">CKO42_16000</name>
</gene>
<evidence type="ECO:0000313" key="1">
    <source>
        <dbReference type="EMBL" id="MBK1619920.1"/>
    </source>
</evidence>
<accession>A0A9X1B4X1</accession>
<dbReference type="AlphaFoldDB" id="A0A9X1B4X1"/>